<dbReference type="InterPro" id="IPR051210">
    <property type="entry name" value="Ub_ligase/GEF_domain"/>
</dbReference>
<keyword evidence="1" id="KW-0677">Repeat</keyword>
<dbReference type="EMBL" id="KB445557">
    <property type="protein sequence ID" value="EMC94914.1"/>
    <property type="molecule type" value="Genomic_DNA"/>
</dbReference>
<dbReference type="InterPro" id="IPR000408">
    <property type="entry name" value="Reg_chr_condens"/>
</dbReference>
<organism evidence="3 4">
    <name type="scientific">Baudoinia panamericana (strain UAMH 10762)</name>
    <name type="common">Angels' share fungus</name>
    <name type="synonym">Baudoinia compniacensis (strain UAMH 10762)</name>
    <dbReference type="NCBI Taxonomy" id="717646"/>
    <lineage>
        <taxon>Eukaryota</taxon>
        <taxon>Fungi</taxon>
        <taxon>Dikarya</taxon>
        <taxon>Ascomycota</taxon>
        <taxon>Pezizomycotina</taxon>
        <taxon>Dothideomycetes</taxon>
        <taxon>Dothideomycetidae</taxon>
        <taxon>Mycosphaerellales</taxon>
        <taxon>Teratosphaeriaceae</taxon>
        <taxon>Baudoinia</taxon>
    </lineage>
</organism>
<evidence type="ECO:0000256" key="2">
    <source>
        <dbReference type="PROSITE-ProRule" id="PRU00235"/>
    </source>
</evidence>
<dbReference type="OrthoDB" id="5370059at2759"/>
<dbReference type="eggNOG" id="KOG1426">
    <property type="taxonomic scope" value="Eukaryota"/>
</dbReference>
<dbReference type="OMA" id="SEDHAMY"/>
<dbReference type="KEGG" id="bcom:BAUCODRAFT_72592"/>
<accession>M2N764</accession>
<evidence type="ECO:0000313" key="3">
    <source>
        <dbReference type="EMBL" id="EMC94914.1"/>
    </source>
</evidence>
<dbReference type="PROSITE" id="PS50012">
    <property type="entry name" value="RCC1_3"/>
    <property type="match status" value="1"/>
</dbReference>
<evidence type="ECO:0000313" key="4">
    <source>
        <dbReference type="Proteomes" id="UP000011761"/>
    </source>
</evidence>
<dbReference type="STRING" id="717646.M2N764"/>
<evidence type="ECO:0000256" key="1">
    <source>
        <dbReference type="ARBA" id="ARBA00022737"/>
    </source>
</evidence>
<feature type="repeat" description="RCC1" evidence="2">
    <location>
        <begin position="4"/>
        <end position="59"/>
    </location>
</feature>
<dbReference type="GeneID" id="19116753"/>
<dbReference type="Pfam" id="PF00415">
    <property type="entry name" value="RCC1"/>
    <property type="match status" value="1"/>
</dbReference>
<dbReference type="AlphaFoldDB" id="M2N764"/>
<proteinExistence type="predicted"/>
<dbReference type="InterPro" id="IPR009091">
    <property type="entry name" value="RCC1/BLIP-II"/>
</dbReference>
<name>M2N764_BAUPA</name>
<protein>
    <submittedName>
        <fullName evidence="3">Uncharacterized protein</fullName>
    </submittedName>
</protein>
<gene>
    <name evidence="3" type="ORF">BAUCODRAFT_72592</name>
</gene>
<dbReference type="Gene3D" id="2.130.10.30">
    <property type="entry name" value="Regulator of chromosome condensation 1/beta-lactamase-inhibitor protein II"/>
    <property type="match status" value="1"/>
</dbReference>
<reference evidence="3 4" key="1">
    <citation type="journal article" date="2012" name="PLoS Pathog.">
        <title>Diverse lifestyles and strategies of plant pathogenesis encoded in the genomes of eighteen Dothideomycetes fungi.</title>
        <authorList>
            <person name="Ohm R.A."/>
            <person name="Feau N."/>
            <person name="Henrissat B."/>
            <person name="Schoch C.L."/>
            <person name="Horwitz B.A."/>
            <person name="Barry K.W."/>
            <person name="Condon B.J."/>
            <person name="Copeland A.C."/>
            <person name="Dhillon B."/>
            <person name="Glaser F."/>
            <person name="Hesse C.N."/>
            <person name="Kosti I."/>
            <person name="LaButti K."/>
            <person name="Lindquist E.A."/>
            <person name="Lucas S."/>
            <person name="Salamov A.A."/>
            <person name="Bradshaw R.E."/>
            <person name="Ciuffetti L."/>
            <person name="Hamelin R.C."/>
            <person name="Kema G.H.J."/>
            <person name="Lawrence C."/>
            <person name="Scott J.A."/>
            <person name="Spatafora J.W."/>
            <person name="Turgeon B.G."/>
            <person name="de Wit P.J.G.M."/>
            <person name="Zhong S."/>
            <person name="Goodwin S.B."/>
            <person name="Grigoriev I.V."/>
        </authorList>
    </citation>
    <scope>NUCLEOTIDE SEQUENCE [LARGE SCALE GENOMIC DNA]</scope>
    <source>
        <strain evidence="3 4">UAMH 10762</strain>
    </source>
</reference>
<dbReference type="RefSeq" id="XP_007677579.1">
    <property type="nucleotide sequence ID" value="XM_007679389.1"/>
</dbReference>
<dbReference type="Proteomes" id="UP000011761">
    <property type="component" value="Unassembled WGS sequence"/>
</dbReference>
<dbReference type="HOGENOM" id="CLU_1517611_0_0_1"/>
<dbReference type="Pfam" id="PF13540">
    <property type="entry name" value="RCC1_2"/>
    <property type="match status" value="1"/>
</dbReference>
<sequence length="177" mass="18487">MESGDVYSWGDPRYQSLGRRIVGDDSTPADKPGIVDALAGVRMAQIASGGWMSAAVSEDHAMYLWGAGMPGSEKRIRCLPSPGEVGLVCVAESSDGEPLDVVDVSVGDGHVAAVAADGERKRIFIVGDNKYGQLGAGSVADFVDEWSEIVLSPDVQVQRVVCGSKATFITTAPSDGQ</sequence>
<dbReference type="PANTHER" id="PTHR22870">
    <property type="entry name" value="REGULATOR OF CHROMOSOME CONDENSATION"/>
    <property type="match status" value="1"/>
</dbReference>
<dbReference type="PANTHER" id="PTHR22870:SF385">
    <property type="entry name" value="ULTRAVIOLET-B RECEPTOR UVR8-LIKE"/>
    <property type="match status" value="1"/>
</dbReference>
<keyword evidence="4" id="KW-1185">Reference proteome</keyword>
<dbReference type="SUPFAM" id="SSF50985">
    <property type="entry name" value="RCC1/BLIP-II"/>
    <property type="match status" value="1"/>
</dbReference>